<feature type="chain" id="PRO_5022678804" evidence="1">
    <location>
        <begin position="23"/>
        <end position="72"/>
    </location>
</feature>
<reference evidence="2 3" key="1">
    <citation type="submission" date="2019-02" db="EMBL/GenBank/DDBJ databases">
        <title>Deep-cultivation of Planctomycetes and their phenomic and genomic characterization uncovers novel biology.</title>
        <authorList>
            <person name="Wiegand S."/>
            <person name="Jogler M."/>
            <person name="Boedeker C."/>
            <person name="Pinto D."/>
            <person name="Vollmers J."/>
            <person name="Rivas-Marin E."/>
            <person name="Kohn T."/>
            <person name="Peeters S.H."/>
            <person name="Heuer A."/>
            <person name="Rast P."/>
            <person name="Oberbeckmann S."/>
            <person name="Bunk B."/>
            <person name="Jeske O."/>
            <person name="Meyerdierks A."/>
            <person name="Storesund J.E."/>
            <person name="Kallscheuer N."/>
            <person name="Luecker S."/>
            <person name="Lage O.M."/>
            <person name="Pohl T."/>
            <person name="Merkel B.J."/>
            <person name="Hornburger P."/>
            <person name="Mueller R.-W."/>
            <person name="Bruemmer F."/>
            <person name="Labrenz M."/>
            <person name="Spormann A.M."/>
            <person name="Op Den Camp H."/>
            <person name="Overmann J."/>
            <person name="Amann R."/>
            <person name="Jetten M.S.M."/>
            <person name="Mascher T."/>
            <person name="Medema M.H."/>
            <person name="Devos D.P."/>
            <person name="Kaster A.-K."/>
            <person name="Ovreas L."/>
            <person name="Rohde M."/>
            <person name="Galperin M.Y."/>
            <person name="Jogler C."/>
        </authorList>
    </citation>
    <scope>NUCLEOTIDE SEQUENCE [LARGE SCALE GENOMIC DNA]</scope>
    <source>
        <strain evidence="2 3">Poly41</strain>
    </source>
</reference>
<evidence type="ECO:0000313" key="3">
    <source>
        <dbReference type="Proteomes" id="UP000319143"/>
    </source>
</evidence>
<name>A0A5C6DUV4_9BACT</name>
<dbReference type="RefSeq" id="WP_146525921.1">
    <property type="nucleotide sequence ID" value="NZ_SJPV01000003.1"/>
</dbReference>
<accession>A0A5C6DUV4</accession>
<organism evidence="2 3">
    <name type="scientific">Novipirellula artificiosorum</name>
    <dbReference type="NCBI Taxonomy" id="2528016"/>
    <lineage>
        <taxon>Bacteria</taxon>
        <taxon>Pseudomonadati</taxon>
        <taxon>Planctomycetota</taxon>
        <taxon>Planctomycetia</taxon>
        <taxon>Pirellulales</taxon>
        <taxon>Pirellulaceae</taxon>
        <taxon>Novipirellula</taxon>
    </lineage>
</organism>
<dbReference type="AlphaFoldDB" id="A0A5C6DUV4"/>
<feature type="signal peptide" evidence="1">
    <location>
        <begin position="1"/>
        <end position="22"/>
    </location>
</feature>
<proteinExistence type="predicted"/>
<dbReference type="EMBL" id="SJPV01000003">
    <property type="protein sequence ID" value="TWU39221.1"/>
    <property type="molecule type" value="Genomic_DNA"/>
</dbReference>
<keyword evidence="3" id="KW-1185">Reference proteome</keyword>
<comment type="caution">
    <text evidence="2">The sequence shown here is derived from an EMBL/GenBank/DDBJ whole genome shotgun (WGS) entry which is preliminary data.</text>
</comment>
<sequence length="72" mass="7886" precursor="true">MRRHEGLLFCLLLQFYASFTAAGQQPEPISNPAYEKTLKGIQAVKTLAYTVTGFAKGKGGFTLKDPPPVSKR</sequence>
<dbReference type="Proteomes" id="UP000319143">
    <property type="component" value="Unassembled WGS sequence"/>
</dbReference>
<evidence type="ECO:0000313" key="2">
    <source>
        <dbReference type="EMBL" id="TWU39221.1"/>
    </source>
</evidence>
<protein>
    <submittedName>
        <fullName evidence="2">Uncharacterized protein</fullName>
    </submittedName>
</protein>
<evidence type="ECO:0000256" key="1">
    <source>
        <dbReference type="SAM" id="SignalP"/>
    </source>
</evidence>
<keyword evidence="1" id="KW-0732">Signal</keyword>
<gene>
    <name evidence="2" type="ORF">Poly41_20430</name>
</gene>